<keyword evidence="7" id="KW-0645">Protease</keyword>
<dbReference type="NCBIfam" id="NF005710">
    <property type="entry name" value="PRK07522.1"/>
    <property type="match status" value="1"/>
</dbReference>
<organism evidence="7 8">
    <name type="scientific">Leptomonas pyrrhocoris</name>
    <name type="common">Firebug parasite</name>
    <dbReference type="NCBI Taxonomy" id="157538"/>
    <lineage>
        <taxon>Eukaryota</taxon>
        <taxon>Discoba</taxon>
        <taxon>Euglenozoa</taxon>
        <taxon>Kinetoplastea</taxon>
        <taxon>Metakinetoplastina</taxon>
        <taxon>Trypanosomatida</taxon>
        <taxon>Trypanosomatidae</taxon>
        <taxon>Leishmaniinae</taxon>
        <taxon>Leptomonas</taxon>
    </lineage>
</organism>
<keyword evidence="4" id="KW-0378">Hydrolase</keyword>
<dbReference type="EMBL" id="LGTL01000006">
    <property type="protein sequence ID" value="KPA81690.1"/>
    <property type="molecule type" value="Genomic_DNA"/>
</dbReference>
<comment type="similarity">
    <text evidence="2">Belongs to the peptidase M20A family.</text>
</comment>
<dbReference type="EMBL" id="LGTL01000006">
    <property type="protein sequence ID" value="KPA81691.1"/>
    <property type="molecule type" value="Genomic_DNA"/>
</dbReference>
<dbReference type="GO" id="GO:0006526">
    <property type="term" value="P:L-arginine biosynthetic process"/>
    <property type="evidence" value="ECO:0007669"/>
    <property type="project" value="TreeGrafter"/>
</dbReference>
<dbReference type="RefSeq" id="XP_015660130.1">
    <property type="nucleotide sequence ID" value="XM_015801510.1"/>
</dbReference>
<dbReference type="InterPro" id="IPR002933">
    <property type="entry name" value="Peptidase_M20"/>
</dbReference>
<dbReference type="RefSeq" id="XP_015660129.1">
    <property type="nucleotide sequence ID" value="XM_015801509.1"/>
</dbReference>
<dbReference type="Pfam" id="PF01546">
    <property type="entry name" value="Peptidase_M20"/>
    <property type="match status" value="1"/>
</dbReference>
<evidence type="ECO:0000256" key="5">
    <source>
        <dbReference type="ARBA" id="ARBA00022833"/>
    </source>
</evidence>
<dbReference type="VEuPathDB" id="TriTrypDB:LpyrH10_06_3670"/>
<accession>A0A0N0DWE8</accession>
<evidence type="ECO:0000256" key="3">
    <source>
        <dbReference type="ARBA" id="ARBA00022723"/>
    </source>
</evidence>
<sequence length="399" mass="43596">MVFPNGPKEWLAKLVSFDTTCTQSNLAIIYYLRDYLTSIGQKPQIVYSPDKNKAHLLCTLPGVNGSTNGGIILSGHTDVVSVVGQKWDSDPWTLTERDGKLYGRGTADMKGFLAVVLALVPTFLSMKRAKPIHLAFSYDEELGCIGIPVLVDYMKEKKITADACLVGDGRLEVCTGNKGHRVWRCTVKGKAIHSSMALMGTSCNAIEYAAMIITKIREIAKEVRDNDVHDTSYGCPFSPMSTNLIQGGNAVNTVPAECVFEFNIRIADTKVAMNVDARIRQYINEVVVPEMRKEYAEAAVDLDAFCCCPAFNAKEDAPFTKLARKIMKSQKVVKGTGTTEAGFFQEELGIPTVIIGPGTAGAHEANEYTAVADLLRCTEVTQELVSYCTATDKPLESHL</sequence>
<dbReference type="OrthoDB" id="10059875at2759"/>
<dbReference type="PROSITE" id="PS00759">
    <property type="entry name" value="ARGE_DAPE_CPG2_2"/>
    <property type="match status" value="1"/>
</dbReference>
<dbReference type="GO" id="GO:0008777">
    <property type="term" value="F:acetylornithine deacetylase activity"/>
    <property type="evidence" value="ECO:0007669"/>
    <property type="project" value="TreeGrafter"/>
</dbReference>
<dbReference type="Gene3D" id="3.30.70.360">
    <property type="match status" value="1"/>
</dbReference>
<protein>
    <submittedName>
        <fullName evidence="7">Glutamamyl carboxypeptidase putativemetallo-peptidase Clan MH Family M18</fullName>
    </submittedName>
</protein>
<name>A0A0N0DWE8_LEPPY</name>
<dbReference type="Gene3D" id="3.40.630.10">
    <property type="entry name" value="Zn peptidases"/>
    <property type="match status" value="1"/>
</dbReference>
<dbReference type="AlphaFoldDB" id="A0A0N0DWE8"/>
<comment type="caution">
    <text evidence="7">The sequence shown here is derived from an EMBL/GenBank/DDBJ whole genome shotgun (WGS) entry which is preliminary data.</text>
</comment>
<reference evidence="7 8" key="1">
    <citation type="submission" date="2015-07" db="EMBL/GenBank/DDBJ databases">
        <title>High-quality genome of monoxenous trypanosomatid Leptomonas pyrrhocoris.</title>
        <authorList>
            <person name="Flegontov P."/>
            <person name="Butenko A."/>
            <person name="Firsov S."/>
            <person name="Vlcek C."/>
            <person name="Logacheva M.D."/>
            <person name="Field M."/>
            <person name="Filatov D."/>
            <person name="Flegontova O."/>
            <person name="Gerasimov E."/>
            <person name="Jackson A.P."/>
            <person name="Kelly S."/>
            <person name="Opperdoes F."/>
            <person name="O'Reilly A."/>
            <person name="Votypka J."/>
            <person name="Yurchenko V."/>
            <person name="Lukes J."/>
        </authorList>
    </citation>
    <scope>NUCLEOTIDE SEQUENCE [LARGE SCALE GENOMIC DNA]</scope>
    <source>
        <strain evidence="7">H10</strain>
    </source>
</reference>
<keyword evidence="7" id="KW-0121">Carboxypeptidase</keyword>
<evidence type="ECO:0000259" key="6">
    <source>
        <dbReference type="Pfam" id="PF07687"/>
    </source>
</evidence>
<gene>
    <name evidence="7" type="ORF">ABB37_03997</name>
</gene>
<dbReference type="InterPro" id="IPR050072">
    <property type="entry name" value="Peptidase_M20A"/>
</dbReference>
<feature type="domain" description="Peptidase M20 dimerisation" evidence="6">
    <location>
        <begin position="175"/>
        <end position="287"/>
    </location>
</feature>
<dbReference type="OMA" id="GTSDGHW"/>
<keyword evidence="5" id="KW-0862">Zinc</keyword>
<dbReference type="CDD" id="cd03894">
    <property type="entry name" value="M20_ArgE"/>
    <property type="match status" value="1"/>
</dbReference>
<dbReference type="Pfam" id="PF07687">
    <property type="entry name" value="M20_dimer"/>
    <property type="match status" value="1"/>
</dbReference>
<dbReference type="InterPro" id="IPR001261">
    <property type="entry name" value="ArgE/DapE_CS"/>
</dbReference>
<evidence type="ECO:0000313" key="7">
    <source>
        <dbReference type="EMBL" id="KPA81691.1"/>
    </source>
</evidence>
<keyword evidence="8" id="KW-1185">Reference proteome</keyword>
<dbReference type="PANTHER" id="PTHR43808">
    <property type="entry name" value="ACETYLORNITHINE DEACETYLASE"/>
    <property type="match status" value="1"/>
</dbReference>
<keyword evidence="3" id="KW-0479">Metal-binding</keyword>
<proteinExistence type="inferred from homology"/>
<dbReference type="GO" id="GO:0046872">
    <property type="term" value="F:metal ion binding"/>
    <property type="evidence" value="ECO:0007669"/>
    <property type="project" value="UniProtKB-KW"/>
</dbReference>
<dbReference type="InterPro" id="IPR036264">
    <property type="entry name" value="Bact_exopeptidase_dim_dom"/>
</dbReference>
<evidence type="ECO:0000256" key="2">
    <source>
        <dbReference type="ARBA" id="ARBA00006247"/>
    </source>
</evidence>
<evidence type="ECO:0000256" key="1">
    <source>
        <dbReference type="ARBA" id="ARBA00001947"/>
    </source>
</evidence>
<evidence type="ECO:0000313" key="8">
    <source>
        <dbReference type="Proteomes" id="UP000037923"/>
    </source>
</evidence>
<evidence type="ECO:0000256" key="4">
    <source>
        <dbReference type="ARBA" id="ARBA00022801"/>
    </source>
</evidence>
<dbReference type="SUPFAM" id="SSF53187">
    <property type="entry name" value="Zn-dependent exopeptidases"/>
    <property type="match status" value="1"/>
</dbReference>
<comment type="cofactor">
    <cofactor evidence="1">
        <name>Zn(2+)</name>
        <dbReference type="ChEBI" id="CHEBI:29105"/>
    </cofactor>
</comment>
<dbReference type="InterPro" id="IPR011650">
    <property type="entry name" value="Peptidase_M20_dimer"/>
</dbReference>
<dbReference type="GeneID" id="26904288"/>
<dbReference type="Proteomes" id="UP000037923">
    <property type="component" value="Unassembled WGS sequence"/>
</dbReference>
<dbReference type="PANTHER" id="PTHR43808:SF31">
    <property type="entry name" value="N-ACETYL-L-CITRULLINE DEACETYLASE"/>
    <property type="match status" value="1"/>
</dbReference>
<dbReference type="SUPFAM" id="SSF55031">
    <property type="entry name" value="Bacterial exopeptidase dimerisation domain"/>
    <property type="match status" value="1"/>
</dbReference>
<dbReference type="GO" id="GO:0004180">
    <property type="term" value="F:carboxypeptidase activity"/>
    <property type="evidence" value="ECO:0007669"/>
    <property type="project" value="UniProtKB-KW"/>
</dbReference>